<proteinExistence type="predicted"/>
<dbReference type="SUPFAM" id="SSF63829">
    <property type="entry name" value="Calcium-dependent phosphotriesterase"/>
    <property type="match status" value="1"/>
</dbReference>
<dbReference type="PANTHER" id="PTHR33546:SF1">
    <property type="entry name" value="LARGE, MULTIFUNCTIONAL SECRETED PROTEIN"/>
    <property type="match status" value="1"/>
</dbReference>
<sequence>MEIKSITSQLTLAAVISTAALAEKGQEAVMAPLPVDTMMSEFYTKELIPMPEGEVIEVGSIALMPNNRLAIGTRRGDIWLVDGAYADDLSKVKWTLFFRGAHEPFGMFYRDGWLQFSDRGEIAKIRDTNGDDKADQFRVVNASWGINGDYHEYNFGSEPDKDGNMWTLLCLTGSKSAPSKFRGWAMRITPEGEAIPTCSGVRSPGGIGFNAKGDLFYSDNQGFWNGSSCIKHLKPGGFMGNPTGNVHYELTDAIGPRPTEPNEDSRIQTERARIPELVPPAVIFPHVIVGRSPTGILPDLTEGKFGPFAEQTFVAEQNGAEVQRVYLEEVNGVYQGAVWKFLNDFATGIVPIRLSDDGTLFCGGTNRGWGGAGKVPFSLERVRWNGNTPTAMKEMKVTPDGFDITFTKPIDSAAASQLENYHMHSWTYIYRSGYGSPEVDPTDQTITDVKVASDGLSVSLKVDNRQLGHVHHLELKNIKGNDGATLWHPNVFYTLNEIPSK</sequence>
<dbReference type="PANTHER" id="PTHR33546">
    <property type="entry name" value="LARGE, MULTIFUNCTIONAL SECRETED PROTEIN-RELATED"/>
    <property type="match status" value="1"/>
</dbReference>
<protein>
    <recommendedName>
        <fullName evidence="1">DUF7133 domain-containing protein</fullName>
    </recommendedName>
</protein>
<dbReference type="Proteomes" id="UP000624703">
    <property type="component" value="Unassembled WGS sequence"/>
</dbReference>
<organism evidence="2 3">
    <name type="scientific">Persicirhabdus sediminis</name>
    <dbReference type="NCBI Taxonomy" id="454144"/>
    <lineage>
        <taxon>Bacteria</taxon>
        <taxon>Pseudomonadati</taxon>
        <taxon>Verrucomicrobiota</taxon>
        <taxon>Verrucomicrobiia</taxon>
        <taxon>Verrucomicrobiales</taxon>
        <taxon>Verrucomicrobiaceae</taxon>
        <taxon>Persicirhabdus</taxon>
    </lineage>
</organism>
<evidence type="ECO:0000313" key="2">
    <source>
        <dbReference type="EMBL" id="MBK1792520.1"/>
    </source>
</evidence>
<dbReference type="Gene3D" id="2.120.10.30">
    <property type="entry name" value="TolB, C-terminal domain"/>
    <property type="match status" value="1"/>
</dbReference>
<dbReference type="InterPro" id="IPR055557">
    <property type="entry name" value="DUF7133"/>
</dbReference>
<gene>
    <name evidence="2" type="ORF">JIN82_15250</name>
</gene>
<dbReference type="RefSeq" id="WP_200312527.1">
    <property type="nucleotide sequence ID" value="NZ_JAENIM010000045.1"/>
</dbReference>
<name>A0A8J7SN69_9BACT</name>
<keyword evidence="3" id="KW-1185">Reference proteome</keyword>
<comment type="caution">
    <text evidence="2">The sequence shown here is derived from an EMBL/GenBank/DDBJ whole genome shotgun (WGS) entry which is preliminary data.</text>
</comment>
<accession>A0A8J7SN69</accession>
<feature type="domain" description="DUF7133" evidence="1">
    <location>
        <begin position="96"/>
        <end position="222"/>
    </location>
</feature>
<dbReference type="EMBL" id="JAENIM010000045">
    <property type="protein sequence ID" value="MBK1792520.1"/>
    <property type="molecule type" value="Genomic_DNA"/>
</dbReference>
<dbReference type="Pfam" id="PF23500">
    <property type="entry name" value="DUF7133"/>
    <property type="match status" value="1"/>
</dbReference>
<reference evidence="2" key="1">
    <citation type="submission" date="2021-01" db="EMBL/GenBank/DDBJ databases">
        <title>Modified the classification status of verrucomicrobia.</title>
        <authorList>
            <person name="Feng X."/>
        </authorList>
    </citation>
    <scope>NUCLEOTIDE SEQUENCE</scope>
    <source>
        <strain evidence="2">_KCTC 22039</strain>
    </source>
</reference>
<dbReference type="AlphaFoldDB" id="A0A8J7SN69"/>
<evidence type="ECO:0000259" key="1">
    <source>
        <dbReference type="Pfam" id="PF23500"/>
    </source>
</evidence>
<dbReference type="InterPro" id="IPR011042">
    <property type="entry name" value="6-blade_b-propeller_TolB-like"/>
</dbReference>
<evidence type="ECO:0000313" key="3">
    <source>
        <dbReference type="Proteomes" id="UP000624703"/>
    </source>
</evidence>